<protein>
    <submittedName>
        <fullName evidence="1">Uncharacterized protein</fullName>
    </submittedName>
</protein>
<reference evidence="1 2" key="1">
    <citation type="submission" date="2021-07" db="EMBL/GenBank/DDBJ databases">
        <title>The Aristolochia fimbriata genome: insights into angiosperm evolution, floral development and chemical biosynthesis.</title>
        <authorList>
            <person name="Jiao Y."/>
        </authorList>
    </citation>
    <scope>NUCLEOTIDE SEQUENCE [LARGE SCALE GENOMIC DNA]</scope>
    <source>
        <strain evidence="1">IBCAS-2021</strain>
        <tissue evidence="1">Leaf</tissue>
    </source>
</reference>
<evidence type="ECO:0000313" key="2">
    <source>
        <dbReference type="Proteomes" id="UP000825729"/>
    </source>
</evidence>
<proteinExistence type="predicted"/>
<evidence type="ECO:0000313" key="1">
    <source>
        <dbReference type="EMBL" id="KAG9438336.1"/>
    </source>
</evidence>
<dbReference type="AlphaFoldDB" id="A0AAV7DQ57"/>
<sequence>MSALPIIVKQNSKCWIVHPPIGERELGLDRGETGGEQGSAGRRIAAQGQAIPPGLGARAEPALVACQRLRRDQPPLAPAAYGELYLPFQTCRKGRPATPALCDGGAKPAPPQPWRAWGHPSRALPVASAWGHWAGSQGTPPWVL</sequence>
<gene>
    <name evidence="1" type="ORF">H6P81_021723</name>
</gene>
<accession>A0AAV7DQ57</accession>
<dbReference type="Proteomes" id="UP000825729">
    <property type="component" value="Unassembled WGS sequence"/>
</dbReference>
<keyword evidence="2" id="KW-1185">Reference proteome</keyword>
<organism evidence="1 2">
    <name type="scientific">Aristolochia fimbriata</name>
    <name type="common">White veined hardy Dutchman's pipe vine</name>
    <dbReference type="NCBI Taxonomy" id="158543"/>
    <lineage>
        <taxon>Eukaryota</taxon>
        <taxon>Viridiplantae</taxon>
        <taxon>Streptophyta</taxon>
        <taxon>Embryophyta</taxon>
        <taxon>Tracheophyta</taxon>
        <taxon>Spermatophyta</taxon>
        <taxon>Magnoliopsida</taxon>
        <taxon>Magnoliidae</taxon>
        <taxon>Piperales</taxon>
        <taxon>Aristolochiaceae</taxon>
        <taxon>Aristolochia</taxon>
    </lineage>
</organism>
<comment type="caution">
    <text evidence="1">The sequence shown here is derived from an EMBL/GenBank/DDBJ whole genome shotgun (WGS) entry which is preliminary data.</text>
</comment>
<dbReference type="EMBL" id="JAINDJ010000161">
    <property type="protein sequence ID" value="KAG9438336.1"/>
    <property type="molecule type" value="Genomic_DNA"/>
</dbReference>
<name>A0AAV7DQ57_ARIFI</name>